<evidence type="ECO:0000313" key="2">
    <source>
        <dbReference type="Proteomes" id="UP001447188"/>
    </source>
</evidence>
<protein>
    <submittedName>
        <fullName evidence="1">Uncharacterized protein</fullName>
    </submittedName>
</protein>
<gene>
    <name evidence="1" type="ORF">Q9L58_004453</name>
</gene>
<comment type="caution">
    <text evidence="1">The sequence shown here is derived from an EMBL/GenBank/DDBJ whole genome shotgun (WGS) entry which is preliminary data.</text>
</comment>
<keyword evidence="2" id="KW-1185">Reference proteome</keyword>
<dbReference type="Gene3D" id="3.90.640.10">
    <property type="entry name" value="Actin, Chain A, domain 4"/>
    <property type="match status" value="1"/>
</dbReference>
<evidence type="ECO:0000313" key="1">
    <source>
        <dbReference type="EMBL" id="KAL0636608.1"/>
    </source>
</evidence>
<name>A0ABR3GL69_9PEZI</name>
<organism evidence="1 2">
    <name type="scientific">Discina gigas</name>
    <dbReference type="NCBI Taxonomy" id="1032678"/>
    <lineage>
        <taxon>Eukaryota</taxon>
        <taxon>Fungi</taxon>
        <taxon>Dikarya</taxon>
        <taxon>Ascomycota</taxon>
        <taxon>Pezizomycotina</taxon>
        <taxon>Pezizomycetes</taxon>
        <taxon>Pezizales</taxon>
        <taxon>Discinaceae</taxon>
        <taxon>Discina</taxon>
    </lineage>
</organism>
<dbReference type="Proteomes" id="UP001447188">
    <property type="component" value="Unassembled WGS sequence"/>
</dbReference>
<sequence>MSGKSAYEMIGDYLGAVYEQIIEFLTKEGFGRLEMEFSFTVPATYTDPVVEEFKQIISKTSFKDHKFNVTLTEPEAAAIHTLYNRRDEDFVVGEGIIVCDAGGGTVDVSSYEILERGKAPRVKQMGIISGAPCGSVYIDRAFEDALSERGILEQLSNDERYQVRQKFILQKESFTNDPSSPNCHVELPRDGVVGELIVVGYFQISREMMLQFFEPSVSRTLSLLREHLRQCRSNDVKVEKIFLAGGLGSSKYLKDRIESYFKGNIRVIQPPDTASATVLGCIRDRVRELKGHSTMVESRLCPAHYGILVSHSFDPKKHDKSDFHRDEYTGKAVARNQVEWFAKKGVEIKDGSLTIPRQLRRSFKTCAIWEDILVRCDGEVPPERLGLGTDVKIICRLRTDMRALPSGSFDKRKRYLGFKRFYEASYLVNMIIRPADLKFEMWYKNSLQSELLDISWEFGGNLPRGAHIDQVQTSPRSSIARVNAFRWLSSYKFPEQAFAESSAYGLR</sequence>
<dbReference type="SUPFAM" id="SSF53067">
    <property type="entry name" value="Actin-like ATPase domain"/>
    <property type="match status" value="1"/>
</dbReference>
<reference evidence="1 2" key="1">
    <citation type="submission" date="2024-02" db="EMBL/GenBank/DDBJ databases">
        <title>Discinaceae phylogenomics.</title>
        <authorList>
            <person name="Dirks A.C."/>
            <person name="James T.Y."/>
        </authorList>
    </citation>
    <scope>NUCLEOTIDE SEQUENCE [LARGE SCALE GENOMIC DNA]</scope>
    <source>
        <strain evidence="1 2">ACD0624</strain>
    </source>
</reference>
<dbReference type="InterPro" id="IPR043129">
    <property type="entry name" value="ATPase_NBD"/>
</dbReference>
<dbReference type="Gene3D" id="3.30.420.40">
    <property type="match status" value="2"/>
</dbReference>
<dbReference type="PANTHER" id="PTHR14187">
    <property type="entry name" value="ALPHA KINASE/ELONGATION FACTOR 2 KINASE"/>
    <property type="match status" value="1"/>
</dbReference>
<dbReference type="EMBL" id="JBBBZM010000047">
    <property type="protein sequence ID" value="KAL0636608.1"/>
    <property type="molecule type" value="Genomic_DNA"/>
</dbReference>
<dbReference type="PANTHER" id="PTHR14187:SF5">
    <property type="entry name" value="HEAT SHOCK 70 KDA PROTEIN 12A"/>
    <property type="match status" value="1"/>
</dbReference>
<dbReference type="CDD" id="cd10170">
    <property type="entry name" value="ASKHA_NBD_HSP70"/>
    <property type="match status" value="1"/>
</dbReference>
<proteinExistence type="predicted"/>
<accession>A0ABR3GL69</accession>